<dbReference type="Proteomes" id="UP000823630">
    <property type="component" value="Unassembled WGS sequence"/>
</dbReference>
<organism evidence="2 3">
    <name type="scientific">Candidatus Enterousia avistercoris</name>
    <dbReference type="NCBI Taxonomy" id="2840788"/>
    <lineage>
        <taxon>Bacteria</taxon>
        <taxon>Pseudomonadati</taxon>
        <taxon>Pseudomonadota</taxon>
        <taxon>Alphaproteobacteria</taxon>
        <taxon>Candidatus Enterousia</taxon>
    </lineage>
</organism>
<keyword evidence="1" id="KW-0472">Membrane</keyword>
<reference evidence="2" key="1">
    <citation type="submission" date="2020-10" db="EMBL/GenBank/DDBJ databases">
        <authorList>
            <person name="Gilroy R."/>
        </authorList>
    </citation>
    <scope>NUCLEOTIDE SEQUENCE</scope>
    <source>
        <strain evidence="2">8207</strain>
    </source>
</reference>
<feature type="transmembrane region" description="Helical" evidence="1">
    <location>
        <begin position="20"/>
        <end position="44"/>
    </location>
</feature>
<protein>
    <recommendedName>
        <fullName evidence="4">Cell division protein FtsX</fullName>
    </recommendedName>
</protein>
<feature type="transmembrane region" description="Helical" evidence="1">
    <location>
        <begin position="209"/>
        <end position="235"/>
    </location>
</feature>
<evidence type="ECO:0000313" key="3">
    <source>
        <dbReference type="Proteomes" id="UP000823630"/>
    </source>
</evidence>
<gene>
    <name evidence="2" type="ORF">IAC69_01320</name>
</gene>
<keyword evidence="1" id="KW-1133">Transmembrane helix</keyword>
<evidence type="ECO:0000256" key="1">
    <source>
        <dbReference type="SAM" id="Phobius"/>
    </source>
</evidence>
<dbReference type="EMBL" id="JADINC010000023">
    <property type="protein sequence ID" value="MBO8425100.1"/>
    <property type="molecule type" value="Genomic_DNA"/>
</dbReference>
<name>A0A9D9DDH6_9PROT</name>
<feature type="transmembrane region" description="Helical" evidence="1">
    <location>
        <begin position="151"/>
        <end position="174"/>
    </location>
</feature>
<accession>A0A9D9DDH6</accession>
<proteinExistence type="predicted"/>
<evidence type="ECO:0008006" key="4">
    <source>
        <dbReference type="Google" id="ProtNLM"/>
    </source>
</evidence>
<sequence>MTKRPIVFSLVREQSVFMTVIMSLLTFLAVLALGISLAIGTGVVRWNSQWELSATVQITDSKNADAVEKIINDNREKISIVNEISTEQMRDLMRPWISGGSALENYLPKMYELEFKTVKDMENIAGELGKHARFLTHAQALSASTSAGWKMIAISGFVLILVLGTIGVCISYIARNTALLHRRELEILNQIGARDAYVARQMQVIIAKICTMAGGIGFIIAAPLLLLILAAAHSARVGLMAMLDISGGGWIILVLLPISIIIFSIWVTRRTTLNILKNS</sequence>
<reference evidence="2" key="2">
    <citation type="journal article" date="2021" name="PeerJ">
        <title>Extensive microbial diversity within the chicken gut microbiome revealed by metagenomics and culture.</title>
        <authorList>
            <person name="Gilroy R."/>
            <person name="Ravi A."/>
            <person name="Getino M."/>
            <person name="Pursley I."/>
            <person name="Horton D.L."/>
            <person name="Alikhan N.F."/>
            <person name="Baker D."/>
            <person name="Gharbi K."/>
            <person name="Hall N."/>
            <person name="Watson M."/>
            <person name="Adriaenssens E.M."/>
            <person name="Foster-Nyarko E."/>
            <person name="Jarju S."/>
            <person name="Secka A."/>
            <person name="Antonio M."/>
            <person name="Oren A."/>
            <person name="Chaudhuri R.R."/>
            <person name="La Ragione R."/>
            <person name="Hildebrand F."/>
            <person name="Pallen M.J."/>
        </authorList>
    </citation>
    <scope>NUCLEOTIDE SEQUENCE</scope>
    <source>
        <strain evidence="2">8207</strain>
    </source>
</reference>
<feature type="transmembrane region" description="Helical" evidence="1">
    <location>
        <begin position="247"/>
        <end position="267"/>
    </location>
</feature>
<evidence type="ECO:0000313" key="2">
    <source>
        <dbReference type="EMBL" id="MBO8425100.1"/>
    </source>
</evidence>
<keyword evidence="1" id="KW-0812">Transmembrane</keyword>
<comment type="caution">
    <text evidence="2">The sequence shown here is derived from an EMBL/GenBank/DDBJ whole genome shotgun (WGS) entry which is preliminary data.</text>
</comment>
<dbReference type="AlphaFoldDB" id="A0A9D9DDH6"/>